<dbReference type="Proteomes" id="UP001244341">
    <property type="component" value="Chromosome 7b"/>
</dbReference>
<reference evidence="1 2" key="1">
    <citation type="submission" date="2023-05" db="EMBL/GenBank/DDBJ databases">
        <title>A 100% complete, gapless, phased diploid assembly of the Scenedesmus obliquus UTEX 3031 genome.</title>
        <authorList>
            <person name="Biondi T.C."/>
            <person name="Hanschen E.R."/>
            <person name="Kwon T."/>
            <person name="Eng W."/>
            <person name="Kruse C.P.S."/>
            <person name="Koehler S.I."/>
            <person name="Kunde Y."/>
            <person name="Gleasner C.D."/>
            <person name="You Mak K.T."/>
            <person name="Polle J."/>
            <person name="Hovde B.T."/>
            <person name="Starkenburg S.R."/>
        </authorList>
    </citation>
    <scope>NUCLEOTIDE SEQUENCE [LARGE SCALE GENOMIC DNA]</scope>
    <source>
        <strain evidence="1 2">DOE0152z</strain>
    </source>
</reference>
<evidence type="ECO:0000313" key="2">
    <source>
        <dbReference type="Proteomes" id="UP001244341"/>
    </source>
</evidence>
<gene>
    <name evidence="1" type="ORF">OEZ85_013276</name>
</gene>
<protein>
    <submittedName>
        <fullName evidence="1">Uncharacterized protein</fullName>
    </submittedName>
</protein>
<name>A0ABY8U672_TETOB</name>
<keyword evidence="2" id="KW-1185">Reference proteome</keyword>
<evidence type="ECO:0000313" key="1">
    <source>
        <dbReference type="EMBL" id="WIA16609.1"/>
    </source>
</evidence>
<proteinExistence type="predicted"/>
<accession>A0ABY8U672</accession>
<sequence>MVLLVNRFPKVRRHMAEQLYLQMLAVQAEADDEEASEQQQQQQQQSIFVAVPADDLEAALDVLLISPWDGPLDQARAGREELAGHLHIDIKTRRVAKASEGKGAAAELARNAAAHESYQSLLDDAARGGGY</sequence>
<organism evidence="1 2">
    <name type="scientific">Tetradesmus obliquus</name>
    <name type="common">Green alga</name>
    <name type="synonym">Acutodesmus obliquus</name>
    <dbReference type="NCBI Taxonomy" id="3088"/>
    <lineage>
        <taxon>Eukaryota</taxon>
        <taxon>Viridiplantae</taxon>
        <taxon>Chlorophyta</taxon>
        <taxon>core chlorophytes</taxon>
        <taxon>Chlorophyceae</taxon>
        <taxon>CS clade</taxon>
        <taxon>Sphaeropleales</taxon>
        <taxon>Scenedesmaceae</taxon>
        <taxon>Tetradesmus</taxon>
    </lineage>
</organism>
<dbReference type="EMBL" id="CP126214">
    <property type="protein sequence ID" value="WIA16609.1"/>
    <property type="molecule type" value="Genomic_DNA"/>
</dbReference>